<evidence type="ECO:0000313" key="1">
    <source>
        <dbReference type="EMBL" id="MED6295114.1"/>
    </source>
</evidence>
<evidence type="ECO:0000313" key="2">
    <source>
        <dbReference type="Proteomes" id="UP001352852"/>
    </source>
</evidence>
<name>A0ABU7F745_9TELE</name>
<proteinExistence type="predicted"/>
<gene>
    <name evidence="1" type="ORF">CHARACLAT_028094</name>
</gene>
<sequence>MDQSELSALHTAPGPPIGSHIQEVHLTGCCWNKVQLPDNDITALQHSVMLLPVSQYGEVSSCSWQSVMSLQFNSVYLYSSNSQHTSSQGSSQSQVHTFILIVTIEQCSQIQLFIQIG</sequence>
<keyword evidence="2" id="KW-1185">Reference proteome</keyword>
<accession>A0ABU7F745</accession>
<dbReference type="Proteomes" id="UP001352852">
    <property type="component" value="Unassembled WGS sequence"/>
</dbReference>
<organism evidence="1 2">
    <name type="scientific">Characodon lateralis</name>
    <dbReference type="NCBI Taxonomy" id="208331"/>
    <lineage>
        <taxon>Eukaryota</taxon>
        <taxon>Metazoa</taxon>
        <taxon>Chordata</taxon>
        <taxon>Craniata</taxon>
        <taxon>Vertebrata</taxon>
        <taxon>Euteleostomi</taxon>
        <taxon>Actinopterygii</taxon>
        <taxon>Neopterygii</taxon>
        <taxon>Teleostei</taxon>
        <taxon>Neoteleostei</taxon>
        <taxon>Acanthomorphata</taxon>
        <taxon>Ovalentaria</taxon>
        <taxon>Atherinomorphae</taxon>
        <taxon>Cyprinodontiformes</taxon>
        <taxon>Goodeidae</taxon>
        <taxon>Characodon</taxon>
    </lineage>
</organism>
<reference evidence="1 2" key="1">
    <citation type="submission" date="2021-06" db="EMBL/GenBank/DDBJ databases">
        <authorList>
            <person name="Palmer J.M."/>
        </authorList>
    </citation>
    <scope>NUCLEOTIDE SEQUENCE [LARGE SCALE GENOMIC DNA]</scope>
    <source>
        <strain evidence="1 2">CL_MEX2019</strain>
        <tissue evidence="1">Muscle</tissue>
    </source>
</reference>
<comment type="caution">
    <text evidence="1">The sequence shown here is derived from an EMBL/GenBank/DDBJ whole genome shotgun (WGS) entry which is preliminary data.</text>
</comment>
<dbReference type="EMBL" id="JAHUTJ010077457">
    <property type="protein sequence ID" value="MED6295114.1"/>
    <property type="molecule type" value="Genomic_DNA"/>
</dbReference>
<protein>
    <submittedName>
        <fullName evidence="1">Uncharacterized protein</fullName>
    </submittedName>
</protein>